<dbReference type="GO" id="GO:0097367">
    <property type="term" value="F:carbohydrate derivative binding"/>
    <property type="evidence" value="ECO:0007669"/>
    <property type="project" value="InterPro"/>
</dbReference>
<keyword evidence="10" id="KW-1185">Reference proteome</keyword>
<dbReference type="NCBIfam" id="NF001211">
    <property type="entry name" value="PRK00179.1"/>
    <property type="match status" value="1"/>
</dbReference>
<dbReference type="GO" id="GO:0048029">
    <property type="term" value="F:monosaccharide binding"/>
    <property type="evidence" value="ECO:0007669"/>
    <property type="project" value="TreeGrafter"/>
</dbReference>
<dbReference type="Gene3D" id="3.40.50.10490">
    <property type="entry name" value="Glucose-6-phosphate isomerase like protein, domain 1"/>
    <property type="match status" value="2"/>
</dbReference>
<dbReference type="RefSeq" id="WP_120185970.1">
    <property type="nucleotide sequence ID" value="NZ_RAQM01000006.1"/>
</dbReference>
<dbReference type="PROSITE" id="PS00765">
    <property type="entry name" value="P_GLUCOSE_ISOMERASE_1"/>
    <property type="match status" value="1"/>
</dbReference>
<dbReference type="FunFam" id="3.40.50.10490:FF:000004">
    <property type="entry name" value="Glucose-6-phosphate isomerase"/>
    <property type="match status" value="1"/>
</dbReference>
<feature type="active site" evidence="7">
    <location>
        <position position="386"/>
    </location>
</feature>
<evidence type="ECO:0000256" key="4">
    <source>
        <dbReference type="ARBA" id="ARBA00023152"/>
    </source>
</evidence>
<dbReference type="EC" id="5.3.1.9" evidence="7"/>
<feature type="active site" evidence="7">
    <location>
        <position position="513"/>
    </location>
</feature>
<sequence length="523" mass="59633">MPLLNIKPTETVAWEKLTKHFQQAKEYELKELFLKNKDRKEEFSISIDELQVDFSKNRITKETIELLVSLAKEVELKDAIEKYFSGDKINVTENRAVLHTALRSSSDTPVLVEEKDVKPKIQTALRKMKAFSNKVISGKWKGFTGKPITDIVNIGVGGSDLGPNMVVDALQFYKNRLNTHFVSNIDGDHVAEVLKKVNPETTLFIVVSKSFTTQETINNANTIRDWFLKSATVFDISKHFVAVSCNMKAVDSFGIDKKNVFPMWDWVGGRFSLWSAVGLSICLSIGFDNFKELLKGAETVDEHFRITDFDKNIPVLLALLSIWYNNFFDAETELVLPYSQYLVKFPEHLQQAIMESNGKNVDRNGEEVDYQTGTIIWGGTGVNSQHAFMQLLHHGTKLIPADFIGFREPLYDLEDHHEKLMANYFAQQDALAFGRTKEEAHLELKLNNQTNQINKLLPYKVFKGNHPSNSILFNKLSPYTLGMLLAIYEHKIFTQGVIWNIFSYDQFGVELGKELAQKNLTND</sequence>
<dbReference type="GO" id="GO:0051156">
    <property type="term" value="P:glucose 6-phosphate metabolic process"/>
    <property type="evidence" value="ECO:0007669"/>
    <property type="project" value="TreeGrafter"/>
</dbReference>
<evidence type="ECO:0000256" key="7">
    <source>
        <dbReference type="HAMAP-Rule" id="MF_00473"/>
    </source>
</evidence>
<organism evidence="9 10">
    <name type="scientific">Tenacibaculum lutimaris</name>
    <dbReference type="NCBI Taxonomy" id="285258"/>
    <lineage>
        <taxon>Bacteria</taxon>
        <taxon>Pseudomonadati</taxon>
        <taxon>Bacteroidota</taxon>
        <taxon>Flavobacteriia</taxon>
        <taxon>Flavobacteriales</taxon>
        <taxon>Flavobacteriaceae</taxon>
        <taxon>Tenacibaculum</taxon>
    </lineage>
</organism>
<dbReference type="CDD" id="cd05016">
    <property type="entry name" value="SIS_PGI_2"/>
    <property type="match status" value="1"/>
</dbReference>
<reference evidence="9 10" key="1">
    <citation type="submission" date="2018-09" db="EMBL/GenBank/DDBJ databases">
        <title>Genomic Encyclopedia of Archaeal and Bacterial Type Strains, Phase II (KMG-II): from individual species to whole genera.</title>
        <authorList>
            <person name="Goeker M."/>
        </authorList>
    </citation>
    <scope>NUCLEOTIDE SEQUENCE [LARGE SCALE GENOMIC DNA]</scope>
    <source>
        <strain evidence="9 10">DSM 16505</strain>
    </source>
</reference>
<comment type="pathway">
    <text evidence="1 7 8">Carbohydrate degradation; glycolysis; D-glyceraldehyde 3-phosphate and glycerone phosphate from D-glucose: step 2/4.</text>
</comment>
<dbReference type="PANTHER" id="PTHR11469">
    <property type="entry name" value="GLUCOSE-6-PHOSPHATE ISOMERASE"/>
    <property type="match status" value="1"/>
</dbReference>
<name>A0A420E4Z8_9FLAO</name>
<dbReference type="HAMAP" id="MF_00473">
    <property type="entry name" value="G6P_isomerase"/>
    <property type="match status" value="1"/>
</dbReference>
<dbReference type="InterPro" id="IPR046348">
    <property type="entry name" value="SIS_dom_sf"/>
</dbReference>
<comment type="catalytic activity">
    <reaction evidence="6 7 8">
        <text>alpha-D-glucose 6-phosphate = beta-D-fructose 6-phosphate</text>
        <dbReference type="Rhea" id="RHEA:11816"/>
        <dbReference type="ChEBI" id="CHEBI:57634"/>
        <dbReference type="ChEBI" id="CHEBI:58225"/>
        <dbReference type="EC" id="5.3.1.9"/>
    </reaction>
</comment>
<keyword evidence="4 7" id="KW-0324">Glycolysis</keyword>
<dbReference type="UniPathway" id="UPA00109">
    <property type="reaction ID" value="UER00181"/>
</dbReference>
<feature type="active site" description="Proton donor" evidence="7">
    <location>
        <position position="355"/>
    </location>
</feature>
<dbReference type="PANTHER" id="PTHR11469:SF1">
    <property type="entry name" value="GLUCOSE-6-PHOSPHATE ISOMERASE"/>
    <property type="match status" value="1"/>
</dbReference>
<protein>
    <recommendedName>
        <fullName evidence="7">Glucose-6-phosphate isomerase</fullName>
        <shortName evidence="7">GPI</shortName>
        <ecNumber evidence="7">5.3.1.9</ecNumber>
    </recommendedName>
    <alternativeName>
        <fullName evidence="7">Phosphoglucose isomerase</fullName>
        <shortName evidence="7">PGI</shortName>
    </alternativeName>
    <alternativeName>
        <fullName evidence="7">Phosphohexose isomerase</fullName>
        <shortName evidence="7">PHI</shortName>
    </alternativeName>
</protein>
<dbReference type="GO" id="GO:0004347">
    <property type="term" value="F:glucose-6-phosphate isomerase activity"/>
    <property type="evidence" value="ECO:0007669"/>
    <property type="project" value="UniProtKB-UniRule"/>
</dbReference>
<dbReference type="PROSITE" id="PS00174">
    <property type="entry name" value="P_GLUCOSE_ISOMERASE_2"/>
    <property type="match status" value="1"/>
</dbReference>
<evidence type="ECO:0000313" key="10">
    <source>
        <dbReference type="Proteomes" id="UP000285780"/>
    </source>
</evidence>
<dbReference type="GO" id="GO:0006094">
    <property type="term" value="P:gluconeogenesis"/>
    <property type="evidence" value="ECO:0007669"/>
    <property type="project" value="UniProtKB-UniRule"/>
</dbReference>
<dbReference type="CDD" id="cd05015">
    <property type="entry name" value="SIS_PGI_1"/>
    <property type="match status" value="1"/>
</dbReference>
<evidence type="ECO:0000256" key="8">
    <source>
        <dbReference type="RuleBase" id="RU000612"/>
    </source>
</evidence>
<dbReference type="EMBL" id="RAQM01000006">
    <property type="protein sequence ID" value="RKF05251.1"/>
    <property type="molecule type" value="Genomic_DNA"/>
</dbReference>
<evidence type="ECO:0000256" key="2">
    <source>
        <dbReference type="ARBA" id="ARBA00006604"/>
    </source>
</evidence>
<dbReference type="UniPathway" id="UPA00138"/>
<dbReference type="InterPro" id="IPR018189">
    <property type="entry name" value="Phosphoglucose_isomerase_CS"/>
</dbReference>
<comment type="function">
    <text evidence="7">Catalyzes the reversible isomerization of glucose-6-phosphate to fructose-6-phosphate.</text>
</comment>
<evidence type="ECO:0000256" key="5">
    <source>
        <dbReference type="ARBA" id="ARBA00023235"/>
    </source>
</evidence>
<accession>A0A420E4Z8</accession>
<proteinExistence type="inferred from homology"/>
<keyword evidence="7" id="KW-0963">Cytoplasm</keyword>
<evidence type="ECO:0000256" key="1">
    <source>
        <dbReference type="ARBA" id="ARBA00004926"/>
    </source>
</evidence>
<dbReference type="SUPFAM" id="SSF53697">
    <property type="entry name" value="SIS domain"/>
    <property type="match status" value="1"/>
</dbReference>
<dbReference type="GO" id="GO:0005829">
    <property type="term" value="C:cytosol"/>
    <property type="evidence" value="ECO:0007669"/>
    <property type="project" value="TreeGrafter"/>
</dbReference>
<evidence type="ECO:0000256" key="6">
    <source>
        <dbReference type="ARBA" id="ARBA00029321"/>
    </source>
</evidence>
<comment type="pathway">
    <text evidence="7">Carbohydrate biosynthesis; gluconeogenesis.</text>
</comment>
<dbReference type="Proteomes" id="UP000285780">
    <property type="component" value="Unassembled WGS sequence"/>
</dbReference>
<evidence type="ECO:0000313" key="9">
    <source>
        <dbReference type="EMBL" id="RKF05251.1"/>
    </source>
</evidence>
<comment type="caution">
    <text evidence="9">The sequence shown here is derived from an EMBL/GenBank/DDBJ whole genome shotgun (WGS) entry which is preliminary data.</text>
</comment>
<dbReference type="Pfam" id="PF00342">
    <property type="entry name" value="PGI"/>
    <property type="match status" value="1"/>
</dbReference>
<dbReference type="PRINTS" id="PR00662">
    <property type="entry name" value="G6PISOMERASE"/>
</dbReference>
<dbReference type="PROSITE" id="PS51463">
    <property type="entry name" value="P_GLUCOSE_ISOMERASE_3"/>
    <property type="match status" value="1"/>
</dbReference>
<comment type="similarity">
    <text evidence="2 7 8">Belongs to the GPI family.</text>
</comment>
<keyword evidence="5 7" id="KW-0413">Isomerase</keyword>
<gene>
    <name evidence="7" type="primary">pgi</name>
    <name evidence="9" type="ORF">C8N26_0654</name>
</gene>
<dbReference type="InterPro" id="IPR035482">
    <property type="entry name" value="SIS_PGI_2"/>
</dbReference>
<keyword evidence="3 7" id="KW-0312">Gluconeogenesis</keyword>
<dbReference type="GO" id="GO:0006096">
    <property type="term" value="P:glycolytic process"/>
    <property type="evidence" value="ECO:0007669"/>
    <property type="project" value="UniProtKB-UniRule"/>
</dbReference>
<dbReference type="InterPro" id="IPR035476">
    <property type="entry name" value="SIS_PGI_1"/>
</dbReference>
<evidence type="ECO:0000256" key="3">
    <source>
        <dbReference type="ARBA" id="ARBA00022432"/>
    </source>
</evidence>
<dbReference type="AlphaFoldDB" id="A0A420E4Z8"/>
<comment type="subcellular location">
    <subcellularLocation>
        <location evidence="7">Cytoplasm</location>
    </subcellularLocation>
</comment>
<dbReference type="InterPro" id="IPR001672">
    <property type="entry name" value="G6P_Isomerase"/>
</dbReference>